<accession>K1S6N3</accession>
<proteinExistence type="predicted"/>
<sequence length="84" mass="9187">MSAPTSRRKDLIATGHTVEEIRQIVGADSLGYLSIEHVTQLAIHSKCGFCTGCFTGHYPVPAPNETMDIVYDKPLSQSQPKNDL</sequence>
<evidence type="ECO:0000256" key="1">
    <source>
        <dbReference type="ARBA" id="ARBA00022679"/>
    </source>
</evidence>
<organism evidence="3">
    <name type="scientific">human gut metagenome</name>
    <dbReference type="NCBI Taxonomy" id="408170"/>
    <lineage>
        <taxon>unclassified sequences</taxon>
        <taxon>metagenomes</taxon>
        <taxon>organismal metagenomes</taxon>
    </lineage>
</organism>
<dbReference type="PANTHER" id="PTHR11907">
    <property type="entry name" value="AMIDOPHOSPHORIBOSYLTRANSFERASE"/>
    <property type="match status" value="1"/>
</dbReference>
<gene>
    <name evidence="3" type="ORF">LEA_18410</name>
</gene>
<dbReference type="Gene3D" id="3.40.50.2020">
    <property type="match status" value="1"/>
</dbReference>
<dbReference type="GO" id="GO:0016740">
    <property type="term" value="F:transferase activity"/>
    <property type="evidence" value="ECO:0007669"/>
    <property type="project" value="UniProtKB-KW"/>
</dbReference>
<name>K1S6N3_9ZZZZ</name>
<evidence type="ECO:0000256" key="2">
    <source>
        <dbReference type="ARBA" id="ARBA00022962"/>
    </source>
</evidence>
<dbReference type="SUPFAM" id="SSF53271">
    <property type="entry name" value="PRTase-like"/>
    <property type="match status" value="1"/>
</dbReference>
<dbReference type="AlphaFoldDB" id="K1S6N3"/>
<keyword evidence="2" id="KW-0315">Glutamine amidotransferase</keyword>
<dbReference type="EMBL" id="AJWY01012629">
    <property type="protein sequence ID" value="EKC49410.1"/>
    <property type="molecule type" value="Genomic_DNA"/>
</dbReference>
<comment type="caution">
    <text evidence="3">The sequence shown here is derived from an EMBL/GenBank/DDBJ whole genome shotgun (WGS) entry which is preliminary data.</text>
</comment>
<keyword evidence="1 3" id="KW-0808">Transferase</keyword>
<dbReference type="InterPro" id="IPR029057">
    <property type="entry name" value="PRTase-like"/>
</dbReference>
<dbReference type="InterPro" id="IPR029055">
    <property type="entry name" value="Ntn_hydrolases_N"/>
</dbReference>
<reference evidence="3" key="1">
    <citation type="journal article" date="2013" name="Environ. Microbiol.">
        <title>Microbiota from the distal guts of lean and obese adolescents exhibit partial functional redundancy besides clear differences in community structure.</title>
        <authorList>
            <person name="Ferrer M."/>
            <person name="Ruiz A."/>
            <person name="Lanza F."/>
            <person name="Haange S.B."/>
            <person name="Oberbach A."/>
            <person name="Till H."/>
            <person name="Bargiela R."/>
            <person name="Campoy C."/>
            <person name="Segura M.T."/>
            <person name="Richter M."/>
            <person name="von Bergen M."/>
            <person name="Seifert J."/>
            <person name="Suarez A."/>
        </authorList>
    </citation>
    <scope>NUCLEOTIDE SEQUENCE</scope>
</reference>
<protein>
    <submittedName>
        <fullName evidence="3">Phosphoribosylpyrophosphate amidotransferase</fullName>
    </submittedName>
</protein>
<dbReference type="Gene3D" id="3.60.20.10">
    <property type="entry name" value="Glutamine Phosphoribosylpyrophosphate, subunit 1, domain 1"/>
    <property type="match status" value="1"/>
</dbReference>
<evidence type="ECO:0000313" key="3">
    <source>
        <dbReference type="EMBL" id="EKC49410.1"/>
    </source>
</evidence>